<feature type="transmembrane region" description="Helical" evidence="6">
    <location>
        <begin position="320"/>
        <end position="350"/>
    </location>
</feature>
<protein>
    <recommendedName>
        <fullName evidence="9">Permease</fullName>
    </recommendedName>
</protein>
<evidence type="ECO:0000313" key="8">
    <source>
        <dbReference type="Proteomes" id="UP000006697"/>
    </source>
</evidence>
<dbReference type="Pfam" id="PF01594">
    <property type="entry name" value="AI-2E_transport"/>
    <property type="match status" value="1"/>
</dbReference>
<evidence type="ECO:0000313" key="7">
    <source>
        <dbReference type="EMBL" id="CAL63386.1"/>
    </source>
</evidence>
<dbReference type="PANTHER" id="PTHR21716:SF4">
    <property type="entry name" value="TRANSMEMBRANE PROTEIN 245"/>
    <property type="match status" value="1"/>
</dbReference>
<feature type="transmembrane region" description="Helical" evidence="6">
    <location>
        <begin position="226"/>
        <end position="243"/>
    </location>
</feature>
<evidence type="ECO:0000256" key="3">
    <source>
        <dbReference type="ARBA" id="ARBA00022692"/>
    </source>
</evidence>
<gene>
    <name evidence="7" type="ordered locus">HEAR3279</name>
</gene>
<dbReference type="eggNOG" id="COG0628">
    <property type="taxonomic scope" value="Bacteria"/>
</dbReference>
<name>A4GA49_HERAR</name>
<keyword evidence="4 6" id="KW-1133">Transmembrane helix</keyword>
<feature type="transmembrane region" description="Helical" evidence="6">
    <location>
        <begin position="20"/>
        <end position="36"/>
    </location>
</feature>
<evidence type="ECO:0000256" key="4">
    <source>
        <dbReference type="ARBA" id="ARBA00022989"/>
    </source>
</evidence>
<dbReference type="HOGENOM" id="CLU_041771_2_2_4"/>
<evidence type="ECO:0000256" key="2">
    <source>
        <dbReference type="ARBA" id="ARBA00009773"/>
    </source>
</evidence>
<keyword evidence="8" id="KW-1185">Reference proteome</keyword>
<evidence type="ECO:0000256" key="5">
    <source>
        <dbReference type="ARBA" id="ARBA00023136"/>
    </source>
</evidence>
<proteinExistence type="inferred from homology"/>
<feature type="transmembrane region" description="Helical" evidence="6">
    <location>
        <begin position="42"/>
        <end position="58"/>
    </location>
</feature>
<feature type="transmembrane region" description="Helical" evidence="6">
    <location>
        <begin position="168"/>
        <end position="186"/>
    </location>
</feature>
<dbReference type="PANTHER" id="PTHR21716">
    <property type="entry name" value="TRANSMEMBRANE PROTEIN"/>
    <property type="match status" value="1"/>
</dbReference>
<comment type="subcellular location">
    <subcellularLocation>
        <location evidence="1">Membrane</location>
        <topology evidence="1">Multi-pass membrane protein</topology>
    </subcellularLocation>
</comment>
<evidence type="ECO:0000256" key="1">
    <source>
        <dbReference type="ARBA" id="ARBA00004141"/>
    </source>
</evidence>
<dbReference type="KEGG" id="har:HEAR3279"/>
<dbReference type="InterPro" id="IPR002549">
    <property type="entry name" value="AI-2E-like"/>
</dbReference>
<feature type="transmembrane region" description="Helical" evidence="6">
    <location>
        <begin position="70"/>
        <end position="92"/>
    </location>
</feature>
<dbReference type="AlphaFoldDB" id="A4GA49"/>
<reference evidence="7 8" key="1">
    <citation type="journal article" date="2007" name="PLoS Genet.">
        <title>A tale of two oxidation states: bacterial colonization of arsenic-rich environments.</title>
        <authorList>
            <person name="Muller D."/>
            <person name="Medigue C."/>
            <person name="Koechler S."/>
            <person name="Barbe V."/>
            <person name="Barakat M."/>
            <person name="Talla E."/>
            <person name="Bonnefoy V."/>
            <person name="Krin E."/>
            <person name="Arsene-Ploetze F."/>
            <person name="Carapito C."/>
            <person name="Chandler M."/>
            <person name="Cournoyer B."/>
            <person name="Cruveiller S."/>
            <person name="Dossat C."/>
            <person name="Duval S."/>
            <person name="Heymann M."/>
            <person name="Leize E."/>
            <person name="Lieutaud A."/>
            <person name="Lievremont D."/>
            <person name="Makita Y."/>
            <person name="Mangenot S."/>
            <person name="Nitschke W."/>
            <person name="Ortet P."/>
            <person name="Perdrial N."/>
            <person name="Schoepp B."/>
            <person name="Siguier N."/>
            <person name="Simeonova D.D."/>
            <person name="Rouy Z."/>
            <person name="Segurens B."/>
            <person name="Turlin E."/>
            <person name="Vallenet D."/>
            <person name="Van Dorsselaer A."/>
            <person name="Weiss S."/>
            <person name="Weissenbach J."/>
            <person name="Lett M.C."/>
            <person name="Danchin A."/>
            <person name="Bertin P.N."/>
        </authorList>
    </citation>
    <scope>NUCLEOTIDE SEQUENCE [LARGE SCALE GENOMIC DNA]</scope>
    <source>
        <strain evidence="8">ULPAs1</strain>
    </source>
</reference>
<dbReference type="GO" id="GO:0016020">
    <property type="term" value="C:membrane"/>
    <property type="evidence" value="ECO:0007669"/>
    <property type="project" value="UniProtKB-SubCell"/>
</dbReference>
<keyword evidence="5 6" id="KW-0472">Membrane</keyword>
<dbReference type="EMBL" id="CU207211">
    <property type="protein sequence ID" value="CAL63386.1"/>
    <property type="molecule type" value="Genomic_DNA"/>
</dbReference>
<accession>A4GA49</accession>
<organism evidence="7 8">
    <name type="scientific">Herminiimonas arsenicoxydans</name>
    <dbReference type="NCBI Taxonomy" id="204773"/>
    <lineage>
        <taxon>Bacteria</taxon>
        <taxon>Pseudomonadati</taxon>
        <taxon>Pseudomonadota</taxon>
        <taxon>Betaproteobacteria</taxon>
        <taxon>Burkholderiales</taxon>
        <taxon>Oxalobacteraceae</taxon>
        <taxon>Herminiimonas</taxon>
    </lineage>
</organism>
<evidence type="ECO:0000256" key="6">
    <source>
        <dbReference type="SAM" id="Phobius"/>
    </source>
</evidence>
<sequence>MRAAHTATHSMNYPEIQQKTFLGLLIIFSLAFIGILLPFYGAVFWAAVLAILFSPFYRKLLIKMNQHSNLAALATLGMCLVVVIIPLVLISISLVHEASALYANIRSGQIDFGVFFQKVISALPSWVVSQLERFGLTDMTSLQAKLSNAAVQGSEFITKQAISIGQNTFNFLVSFTIMLYILFFLLRDGDRIATRIKQAAPLNAEHKRLLFNNLTTAIRATVKGNIIVAAVQGALGGIAFWFLGVQGALLWGVLMAFLSLLPAVGAALIWVPVAIYFLLTGAVWQGVTLIAFGVLVIGLVDNILRPMLVGKDTQLPDFVVLISTVGGMAWLGLNGFVIGPVIAALFISLWEIFSSGKQKQEADKLHRPD</sequence>
<comment type="similarity">
    <text evidence="2">Belongs to the autoinducer-2 exporter (AI-2E) (TC 2.A.86) family.</text>
</comment>
<dbReference type="Proteomes" id="UP000006697">
    <property type="component" value="Chromosome"/>
</dbReference>
<feature type="transmembrane region" description="Helical" evidence="6">
    <location>
        <begin position="277"/>
        <end position="300"/>
    </location>
</feature>
<feature type="transmembrane region" description="Helical" evidence="6">
    <location>
        <begin position="249"/>
        <end position="270"/>
    </location>
</feature>
<evidence type="ECO:0008006" key="9">
    <source>
        <dbReference type="Google" id="ProtNLM"/>
    </source>
</evidence>
<keyword evidence="3 6" id="KW-0812">Transmembrane</keyword>